<name>K0S0L2_THAOC</name>
<proteinExistence type="predicted"/>
<dbReference type="Gene3D" id="2.60.120.920">
    <property type="match status" value="1"/>
</dbReference>
<dbReference type="EMBL" id="AGNL01039858">
    <property type="protein sequence ID" value="EJK52437.1"/>
    <property type="molecule type" value="Genomic_DNA"/>
</dbReference>
<dbReference type="InterPro" id="IPR036388">
    <property type="entry name" value="WH-like_DNA-bd_sf"/>
</dbReference>
<dbReference type="InterPro" id="IPR036390">
    <property type="entry name" value="WH_DNA-bd_sf"/>
</dbReference>
<evidence type="ECO:0000313" key="3">
    <source>
        <dbReference type="EMBL" id="EJK52437.1"/>
    </source>
</evidence>
<comment type="caution">
    <text evidence="3">The sequence shown here is derived from an EMBL/GenBank/DDBJ whole genome shotgun (WGS) entry which is preliminary data.</text>
</comment>
<evidence type="ECO:0000256" key="1">
    <source>
        <dbReference type="SAM" id="MobiDB-lite"/>
    </source>
</evidence>
<feature type="compositionally biased region" description="Polar residues" evidence="1">
    <location>
        <begin position="22"/>
        <end position="37"/>
    </location>
</feature>
<dbReference type="Proteomes" id="UP000266841">
    <property type="component" value="Unassembled WGS sequence"/>
</dbReference>
<feature type="region of interest" description="Disordered" evidence="1">
    <location>
        <begin position="11"/>
        <end position="155"/>
    </location>
</feature>
<dbReference type="InterPro" id="IPR014892">
    <property type="entry name" value="RPA_C"/>
</dbReference>
<dbReference type="SUPFAM" id="SSF46785">
    <property type="entry name" value="Winged helix' DNA-binding domain"/>
    <property type="match status" value="1"/>
</dbReference>
<feature type="compositionally biased region" description="Low complexity" evidence="1">
    <location>
        <begin position="115"/>
        <end position="124"/>
    </location>
</feature>
<feature type="compositionally biased region" description="Low complexity" evidence="1">
    <location>
        <begin position="82"/>
        <end position="95"/>
    </location>
</feature>
<organism evidence="3 4">
    <name type="scientific">Thalassiosira oceanica</name>
    <name type="common">Marine diatom</name>
    <dbReference type="NCBI Taxonomy" id="159749"/>
    <lineage>
        <taxon>Eukaryota</taxon>
        <taxon>Sar</taxon>
        <taxon>Stramenopiles</taxon>
        <taxon>Ochrophyta</taxon>
        <taxon>Bacillariophyta</taxon>
        <taxon>Coscinodiscophyceae</taxon>
        <taxon>Thalassiosirophycidae</taxon>
        <taxon>Thalassiosirales</taxon>
        <taxon>Thalassiosiraceae</taxon>
        <taxon>Thalassiosira</taxon>
    </lineage>
</organism>
<feature type="compositionally biased region" description="Polar residues" evidence="1">
    <location>
        <begin position="54"/>
        <end position="68"/>
    </location>
</feature>
<dbReference type="AlphaFoldDB" id="K0S0L2"/>
<gene>
    <name evidence="3" type="ORF">THAOC_28285</name>
</gene>
<dbReference type="SUPFAM" id="SSF49899">
    <property type="entry name" value="Concanavalin A-like lectins/glucanases"/>
    <property type="match status" value="1"/>
</dbReference>
<feature type="domain" description="Replication protein A C-terminal" evidence="2">
    <location>
        <begin position="495"/>
        <end position="535"/>
    </location>
</feature>
<protein>
    <recommendedName>
        <fullName evidence="2">Replication protein A C-terminal domain-containing protein</fullName>
    </recommendedName>
</protein>
<evidence type="ECO:0000259" key="2">
    <source>
        <dbReference type="Pfam" id="PF08784"/>
    </source>
</evidence>
<dbReference type="Pfam" id="PF08784">
    <property type="entry name" value="RPA_C"/>
    <property type="match status" value="1"/>
</dbReference>
<dbReference type="OrthoDB" id="25571at2759"/>
<evidence type="ECO:0000313" key="4">
    <source>
        <dbReference type="Proteomes" id="UP000266841"/>
    </source>
</evidence>
<sequence>MYKFITSFLSGGADADADAESPNLQIPSTSIDPSATADQRKAKVQRSSNERNITDGVVTQTHHSPQRSPTRKPSCPSFVEVSAGSDSGSTSGTPTAKQVDAEDELRTKAAALPQDRASSGSDSGARGGESATADNCSQMTERPKTTSGASGGDASDDARIEALEAEIHALRSEVAPLRQQLLRSNVEAMRLRLQLQQFQVNHEALPVSTLTTTVVDLSRVDTNIIAQISSFVGTSRELLNLALTCKSFGWQQPTSPPKWSIAEEVARQTVRSGQNDIDGVRITLPQYAKGMSSWLRTTLPQYATITWLKILHESERPLKFDTVLGSGIELSCGKRTLITDEGDITGTAIASNYVMESGIHFAEFSIVGGRPYLGIVRPIPNLDPYRFSDDDGHFHFMSGHHDDYFMASRTDEWGTSNVHACEYNSSDGSMNRDDWEGDIEHDEGLDWEGMESCEGGDTIGMLLNLDSGTLSVYKNDRRLGVMKDGLSGSYCCELGKHIDDIVGQLSKKGYSEMDVRNAIAYLSNEGHIYSTIDEDHYKFAE</sequence>
<accession>K0S0L2</accession>
<keyword evidence="4" id="KW-1185">Reference proteome</keyword>
<dbReference type="InterPro" id="IPR043136">
    <property type="entry name" value="B30.2/SPRY_sf"/>
</dbReference>
<dbReference type="InterPro" id="IPR013320">
    <property type="entry name" value="ConA-like_dom_sf"/>
</dbReference>
<dbReference type="Gene3D" id="1.10.10.10">
    <property type="entry name" value="Winged helix-like DNA-binding domain superfamily/Winged helix DNA-binding domain"/>
    <property type="match status" value="1"/>
</dbReference>
<reference evidence="3 4" key="1">
    <citation type="journal article" date="2012" name="Genome Biol.">
        <title>Genome and low-iron response of an oceanic diatom adapted to chronic iron limitation.</title>
        <authorList>
            <person name="Lommer M."/>
            <person name="Specht M."/>
            <person name="Roy A.S."/>
            <person name="Kraemer L."/>
            <person name="Andreson R."/>
            <person name="Gutowska M.A."/>
            <person name="Wolf J."/>
            <person name="Bergner S.V."/>
            <person name="Schilhabel M.B."/>
            <person name="Klostermeier U.C."/>
            <person name="Beiko R.G."/>
            <person name="Rosenstiel P."/>
            <person name="Hippler M."/>
            <person name="Laroche J."/>
        </authorList>
    </citation>
    <scope>NUCLEOTIDE SEQUENCE [LARGE SCALE GENOMIC DNA]</scope>
    <source>
        <strain evidence="3 4">CCMP1005</strain>
    </source>
</reference>